<evidence type="ECO:0000313" key="1">
    <source>
        <dbReference type="EMBL" id="KAI9512398.1"/>
    </source>
</evidence>
<organism evidence="1 2">
    <name type="scientific">Russula earlei</name>
    <dbReference type="NCBI Taxonomy" id="71964"/>
    <lineage>
        <taxon>Eukaryota</taxon>
        <taxon>Fungi</taxon>
        <taxon>Dikarya</taxon>
        <taxon>Basidiomycota</taxon>
        <taxon>Agaricomycotina</taxon>
        <taxon>Agaricomycetes</taxon>
        <taxon>Russulales</taxon>
        <taxon>Russulaceae</taxon>
        <taxon>Russula</taxon>
    </lineage>
</organism>
<dbReference type="Proteomes" id="UP001207468">
    <property type="component" value="Unassembled WGS sequence"/>
</dbReference>
<keyword evidence="2" id="KW-1185">Reference proteome</keyword>
<evidence type="ECO:0000313" key="2">
    <source>
        <dbReference type="Proteomes" id="UP001207468"/>
    </source>
</evidence>
<sequence length="295" mass="31697">MSSASTPTVTPSDPTSPITSGPTQSGNGNGGPSSSLYLHARRRDGGDGGGERGRGKGFTFLATLFLLLFVSSAIILRSFILRRRFRRRVEEAILAGVIPPTTRHGGRASRRRAIGQKPKLWEARVSPASNDTWGAIVPVSVLPVTGTPTAAPGQDAQAMDANGGEMQAAAPVVAHDPPRPLHRRLWLRNPFSRRAPPSPLATPPSRVGACLVRRLASSRRRPPPVAERVTVLIAMPDPRRPHPNGTAFAGHHHPKGKEKKSFDLDYDEDDLPEMVLGMTELHCNDAVTTPRSSSP</sequence>
<accession>A0ACC0UL78</accession>
<dbReference type="EMBL" id="JAGFNK010000009">
    <property type="protein sequence ID" value="KAI9512398.1"/>
    <property type="molecule type" value="Genomic_DNA"/>
</dbReference>
<name>A0ACC0UL78_9AGAM</name>
<proteinExistence type="predicted"/>
<gene>
    <name evidence="1" type="ORF">F5148DRAFT_1146101</name>
</gene>
<reference evidence="1" key="1">
    <citation type="submission" date="2021-03" db="EMBL/GenBank/DDBJ databases">
        <title>Evolutionary priming and transition to the ectomycorrhizal habit in an iconic lineage of mushroom-forming fungi: is preadaptation a requirement?</title>
        <authorList>
            <consortium name="DOE Joint Genome Institute"/>
            <person name="Looney B.P."/>
            <person name="Miyauchi S."/>
            <person name="Morin E."/>
            <person name="Drula E."/>
            <person name="Courty P.E."/>
            <person name="Chicoki N."/>
            <person name="Fauchery L."/>
            <person name="Kohler A."/>
            <person name="Kuo A."/>
            <person name="LaButti K."/>
            <person name="Pangilinan J."/>
            <person name="Lipzen A."/>
            <person name="Riley R."/>
            <person name="Andreopoulos W."/>
            <person name="He G."/>
            <person name="Johnson J."/>
            <person name="Barry K.W."/>
            <person name="Grigoriev I.V."/>
            <person name="Nagy L."/>
            <person name="Hibbett D."/>
            <person name="Henrissat B."/>
            <person name="Matheny P.B."/>
            <person name="Labbe J."/>
            <person name="Martin A.F."/>
        </authorList>
    </citation>
    <scope>NUCLEOTIDE SEQUENCE</scope>
    <source>
        <strain evidence="1">BPL698</strain>
    </source>
</reference>
<comment type="caution">
    <text evidence="1">The sequence shown here is derived from an EMBL/GenBank/DDBJ whole genome shotgun (WGS) entry which is preliminary data.</text>
</comment>
<protein>
    <submittedName>
        <fullName evidence="1">Uncharacterized protein</fullName>
    </submittedName>
</protein>